<keyword evidence="6 11" id="KW-0548">Nucleotidyltransferase</keyword>
<feature type="binding site" evidence="11">
    <location>
        <position position="374"/>
    </location>
    <ligand>
        <name>4-CDP-2-C-methyl-D-erythritol 2-phosphate</name>
        <dbReference type="ChEBI" id="CHEBI:57919"/>
    </ligand>
</feature>
<evidence type="ECO:0000313" key="15">
    <source>
        <dbReference type="Proteomes" id="UP000253570"/>
    </source>
</evidence>
<dbReference type="EC" id="2.7.7.60" evidence="11"/>
<feature type="site" description="Positions MEP for the nucleophilic attack" evidence="11">
    <location>
        <position position="155"/>
    </location>
</feature>
<dbReference type="InterPro" id="IPR029044">
    <property type="entry name" value="Nucleotide-diphossugar_trans"/>
</dbReference>
<comment type="cofactor">
    <cofactor evidence="2 11">
        <name>a divalent metal cation</name>
        <dbReference type="ChEBI" id="CHEBI:60240"/>
    </cofactor>
</comment>
<dbReference type="GO" id="GO:0046872">
    <property type="term" value="F:metal ion binding"/>
    <property type="evidence" value="ECO:0007669"/>
    <property type="project" value="UniProtKB-KW"/>
</dbReference>
<evidence type="ECO:0000259" key="13">
    <source>
        <dbReference type="Pfam" id="PF02542"/>
    </source>
</evidence>
<dbReference type="NCBIfam" id="TIGR00151">
    <property type="entry name" value="ispF"/>
    <property type="match status" value="1"/>
</dbReference>
<dbReference type="HAMAP" id="MF_01520">
    <property type="entry name" value="IspDF"/>
    <property type="match status" value="1"/>
</dbReference>
<feature type="binding site" evidence="11">
    <location>
        <position position="242"/>
    </location>
    <ligand>
        <name>a divalent metal cation</name>
        <dbReference type="ChEBI" id="CHEBI:60240"/>
    </ligand>
</feature>
<comment type="pathway">
    <text evidence="3 11">Isoprenoid biosynthesis; isopentenyl diphosphate biosynthesis via DXP pathway; isopentenyl diphosphate from 1-deoxy-D-xylulose 5-phosphate: step 4/6.</text>
</comment>
<comment type="catalytic activity">
    <reaction evidence="1 11 12">
        <text>4-CDP-2-C-methyl-D-erythritol 2-phosphate = 2-C-methyl-D-erythritol 2,4-cyclic diphosphate + CMP</text>
        <dbReference type="Rhea" id="RHEA:23864"/>
        <dbReference type="ChEBI" id="CHEBI:57919"/>
        <dbReference type="ChEBI" id="CHEBI:58483"/>
        <dbReference type="ChEBI" id="CHEBI:60377"/>
        <dbReference type="EC" id="4.6.1.12"/>
    </reaction>
</comment>
<feature type="region of interest" description="2-C-methyl-D-erythritol 2,4-cyclodiphosphate synthase" evidence="11">
    <location>
        <begin position="234"/>
        <end position="394"/>
    </location>
</feature>
<comment type="catalytic activity">
    <reaction evidence="11">
        <text>2-C-methyl-D-erythritol 4-phosphate + CTP + H(+) = 4-CDP-2-C-methyl-D-erythritol + diphosphate</text>
        <dbReference type="Rhea" id="RHEA:13429"/>
        <dbReference type="ChEBI" id="CHEBI:15378"/>
        <dbReference type="ChEBI" id="CHEBI:33019"/>
        <dbReference type="ChEBI" id="CHEBI:37563"/>
        <dbReference type="ChEBI" id="CHEBI:57823"/>
        <dbReference type="ChEBI" id="CHEBI:58262"/>
        <dbReference type="EC" id="2.7.7.60"/>
    </reaction>
</comment>
<evidence type="ECO:0000256" key="10">
    <source>
        <dbReference type="ARBA" id="ARBA00023268"/>
    </source>
</evidence>
<evidence type="ECO:0000256" key="2">
    <source>
        <dbReference type="ARBA" id="ARBA00001968"/>
    </source>
</evidence>
<feature type="binding site" evidence="11">
    <location>
        <begin position="364"/>
        <end position="367"/>
    </location>
    <ligand>
        <name>4-CDP-2-C-methyl-D-erythritol 2-phosphate</name>
        <dbReference type="ChEBI" id="CHEBI:57919"/>
    </ligand>
</feature>
<dbReference type="EMBL" id="QOQD01000025">
    <property type="protein sequence ID" value="RCL71525.1"/>
    <property type="molecule type" value="Genomic_DNA"/>
</dbReference>
<dbReference type="AlphaFoldDB" id="A0A368DK14"/>
<feature type="site" description="Transition state stabilizer" evidence="11">
    <location>
        <position position="24"/>
    </location>
</feature>
<dbReference type="GO" id="GO:0050518">
    <property type="term" value="F:2-C-methyl-D-erythritol 4-phosphate cytidylyltransferase activity"/>
    <property type="evidence" value="ECO:0007669"/>
    <property type="project" value="UniProtKB-UniRule"/>
</dbReference>
<keyword evidence="9 11" id="KW-0456">Lyase</keyword>
<gene>
    <name evidence="14" type="primary">ispF</name>
    <name evidence="11" type="synonym">ispDF</name>
    <name evidence="14" type="ORF">DBW71_06550</name>
</gene>
<feature type="site" description="Transition state stabilizer" evidence="11">
    <location>
        <position position="365"/>
    </location>
</feature>
<dbReference type="Proteomes" id="UP000253570">
    <property type="component" value="Unassembled WGS sequence"/>
</dbReference>
<feature type="site" description="Positions MEP for the nucleophilic attack" evidence="11">
    <location>
        <position position="212"/>
    </location>
</feature>
<dbReference type="HAMAP" id="MF_00107">
    <property type="entry name" value="IspF"/>
    <property type="match status" value="1"/>
</dbReference>
<comment type="caution">
    <text evidence="11">Lacks conserved residue(s) required for the propagation of feature annotation.</text>
</comment>
<evidence type="ECO:0000256" key="4">
    <source>
        <dbReference type="ARBA" id="ARBA00008480"/>
    </source>
</evidence>
<evidence type="ECO:0000256" key="5">
    <source>
        <dbReference type="ARBA" id="ARBA00022679"/>
    </source>
</evidence>
<feature type="binding site" evidence="11">
    <location>
        <position position="371"/>
    </location>
    <ligand>
        <name>4-CDP-2-C-methyl-D-erythritol 2-phosphate</name>
        <dbReference type="ChEBI" id="CHEBI:57919"/>
    </ligand>
</feature>
<evidence type="ECO:0000256" key="7">
    <source>
        <dbReference type="ARBA" id="ARBA00022723"/>
    </source>
</evidence>
<evidence type="ECO:0000256" key="12">
    <source>
        <dbReference type="RuleBase" id="RU004395"/>
    </source>
</evidence>
<dbReference type="Gene3D" id="3.90.550.10">
    <property type="entry name" value="Spore Coat Polysaccharide Biosynthesis Protein SpsA, Chain A"/>
    <property type="match status" value="1"/>
</dbReference>
<dbReference type="GO" id="GO:0019288">
    <property type="term" value="P:isopentenyl diphosphate biosynthetic process, methylerythritol 4-phosphate pathway"/>
    <property type="evidence" value="ECO:0007669"/>
    <property type="project" value="UniProtKB-UniRule"/>
</dbReference>
<feature type="binding site" evidence="11">
    <location>
        <begin position="288"/>
        <end position="290"/>
    </location>
    <ligand>
        <name>4-CDP-2-C-methyl-D-erythritol 2-phosphate</name>
        <dbReference type="ChEBI" id="CHEBI:57919"/>
    </ligand>
</feature>
<feature type="binding site" evidence="11">
    <location>
        <begin position="240"/>
        <end position="242"/>
    </location>
    <ligand>
        <name>4-CDP-2-C-methyl-D-erythritol 2-phosphate</name>
        <dbReference type="ChEBI" id="CHEBI:57919"/>
    </ligand>
</feature>
<feature type="region of interest" description="2-C-methyl-D-erythritol 4-phosphate cytidylyltransferase" evidence="11">
    <location>
        <begin position="1"/>
        <end position="233"/>
    </location>
</feature>
<keyword evidence="8 11" id="KW-0414">Isoprene biosynthesis</keyword>
<name>A0A368DK14_9PROT</name>
<reference evidence="14 15" key="1">
    <citation type="journal article" date="2018" name="Microbiome">
        <title>Fine metagenomic profile of the Mediterranean stratified and mixed water columns revealed by assembly and recruitment.</title>
        <authorList>
            <person name="Haro-Moreno J.M."/>
            <person name="Lopez-Perez M."/>
            <person name="De La Torre J.R."/>
            <person name="Picazo A."/>
            <person name="Camacho A."/>
            <person name="Rodriguez-Valera F."/>
        </authorList>
    </citation>
    <scope>NUCLEOTIDE SEQUENCE [LARGE SCALE GENOMIC DNA]</scope>
    <source>
        <strain evidence="14">MED-G57</strain>
    </source>
</reference>
<dbReference type="InterPro" id="IPR020555">
    <property type="entry name" value="MECDP_synthase_CS"/>
</dbReference>
<organism evidence="14 15">
    <name type="scientific">PS1 clade bacterium</name>
    <dbReference type="NCBI Taxonomy" id="2175152"/>
    <lineage>
        <taxon>Bacteria</taxon>
        <taxon>Pseudomonadati</taxon>
        <taxon>Pseudomonadota</taxon>
        <taxon>Alphaproteobacteria</taxon>
        <taxon>PS1 clade</taxon>
    </lineage>
</organism>
<dbReference type="InterPro" id="IPR003526">
    <property type="entry name" value="MECDP_synthase"/>
</dbReference>
<dbReference type="UniPathway" id="UPA00056">
    <property type="reaction ID" value="UER00093"/>
</dbReference>
<comment type="similarity">
    <text evidence="11">In the C-terminal section; belongs to the IspF family.</text>
</comment>
<comment type="similarity">
    <text evidence="4 12">Belongs to the IspF family.</text>
</comment>
<evidence type="ECO:0000256" key="3">
    <source>
        <dbReference type="ARBA" id="ARBA00004709"/>
    </source>
</evidence>
<proteinExistence type="inferred from homology"/>
<feature type="domain" description="2-C-methyl-D-erythritol 2,4-cyclodiphosphate synthase" evidence="13">
    <location>
        <begin position="233"/>
        <end position="386"/>
    </location>
</feature>
<evidence type="ECO:0000256" key="11">
    <source>
        <dbReference type="HAMAP-Rule" id="MF_01520"/>
    </source>
</evidence>
<dbReference type="GO" id="GO:0016114">
    <property type="term" value="P:terpenoid biosynthetic process"/>
    <property type="evidence" value="ECO:0007669"/>
    <property type="project" value="InterPro"/>
</dbReference>
<dbReference type="Pfam" id="PF01128">
    <property type="entry name" value="IspD"/>
    <property type="match status" value="1"/>
</dbReference>
<evidence type="ECO:0000256" key="9">
    <source>
        <dbReference type="ARBA" id="ARBA00023239"/>
    </source>
</evidence>
<sequence>MKKSVIICAAGKSTRFSDKSEIPKQFFKVCDKTILEYSVDKFINYEKIDTIIICIDEIHKKHYQSILNKYLDHNFITFIKGGKTRDQTVYIALNYLKKNNPDIVFVHDAARPNFDLSLIDQLIDNLMTYDAIIPISPITDTIKKISGKNMVTKDRESYFLSQTPQLFKFNKLLNAHKLAKKFKNIKVTDDAQIIELNNLKINTVINTSDNFKITTLEDYMRFRDIKEINNSTIRVGIGFDVHKFKPGKVLRLFGVNIPYTKSLEGHSDADVGLHAITDSIYGALGLEDIGFYFNPNNSKWKNADSKLFLADALNKLNDNLGLINNIDIVVICEEPKINLHRTVIKNKLSELLSIPITRISVKATTTEKLGFTGRKEGIAVQAIVNIGIRNQRYE</sequence>
<comment type="pathway">
    <text evidence="11">Isoprenoid biosynthesis; isopentenyl diphosphate biosynthesis via DXP pathway; isopentenyl diphosphate from 1-deoxy-D-xylulose 5-phosphate: step 2/6.</text>
</comment>
<evidence type="ECO:0000256" key="1">
    <source>
        <dbReference type="ARBA" id="ARBA00000200"/>
    </source>
</evidence>
<dbReference type="Gene3D" id="3.30.1330.50">
    <property type="entry name" value="2-C-methyl-D-erythritol 2,4-cyclodiphosphate synthase"/>
    <property type="match status" value="1"/>
</dbReference>
<dbReference type="SUPFAM" id="SSF69765">
    <property type="entry name" value="IpsF-like"/>
    <property type="match status" value="1"/>
</dbReference>
<protein>
    <recommendedName>
        <fullName evidence="11">Bifunctional enzyme IspD/IspF</fullName>
    </recommendedName>
    <domain>
        <recommendedName>
            <fullName evidence="11">2-C-methyl-D-erythritol 4-phosphate cytidylyltransferase</fullName>
            <ecNumber evidence="11">2.7.7.60</ecNumber>
        </recommendedName>
        <alternativeName>
            <fullName evidence="11">4-diphosphocytidyl-2C-methyl-D-erythritol synthase</fullName>
        </alternativeName>
        <alternativeName>
            <fullName evidence="11">MEP cytidylyltransferase</fullName>
            <shortName evidence="11">MCT</shortName>
        </alternativeName>
    </domain>
    <domain>
        <recommendedName>
            <fullName evidence="11">2-C-methyl-D-erythritol 2,4-cyclodiphosphate synthase</fullName>
            <shortName evidence="11">MECDP-synthase</shortName>
            <shortName evidence="11">MECPP-synthase</shortName>
            <shortName evidence="11">MECPS</shortName>
            <ecNumber evidence="11">4.6.1.12</ecNumber>
        </recommendedName>
    </domain>
</protein>
<keyword evidence="10 11" id="KW-0511">Multifunctional enzyme</keyword>
<dbReference type="PROSITE" id="PS01350">
    <property type="entry name" value="ISPF"/>
    <property type="match status" value="1"/>
</dbReference>
<feature type="site" description="Transition state stabilizer" evidence="11">
    <location>
        <position position="266"/>
    </location>
</feature>
<feature type="binding site" evidence="11">
    <location>
        <begin position="266"/>
        <end position="267"/>
    </location>
    <ligand>
        <name>4-CDP-2-C-methyl-D-erythritol 2-phosphate</name>
        <dbReference type="ChEBI" id="CHEBI:57919"/>
    </ligand>
</feature>
<keyword evidence="7 11" id="KW-0479">Metal-binding</keyword>
<evidence type="ECO:0000313" key="14">
    <source>
        <dbReference type="EMBL" id="RCL71525.1"/>
    </source>
</evidence>
<dbReference type="SUPFAM" id="SSF53448">
    <property type="entry name" value="Nucleotide-diphospho-sugar transferases"/>
    <property type="match status" value="1"/>
</dbReference>
<feature type="site" description="Transition state stabilizer" evidence="11">
    <location>
        <position position="15"/>
    </location>
</feature>
<dbReference type="CDD" id="cd02516">
    <property type="entry name" value="CDP-ME_synthetase"/>
    <property type="match status" value="1"/>
</dbReference>
<accession>A0A368DK14</accession>
<feature type="binding site" evidence="11">
    <location>
        <position position="274"/>
    </location>
    <ligand>
        <name>a divalent metal cation</name>
        <dbReference type="ChEBI" id="CHEBI:60240"/>
    </ligand>
</feature>
<dbReference type="GO" id="GO:0008685">
    <property type="term" value="F:2-C-methyl-D-erythritol 2,4-cyclodiphosphate synthase activity"/>
    <property type="evidence" value="ECO:0007669"/>
    <property type="project" value="UniProtKB-UniRule"/>
</dbReference>
<dbReference type="InterPro" id="IPR026596">
    <property type="entry name" value="IspD/F"/>
</dbReference>
<evidence type="ECO:0000256" key="6">
    <source>
        <dbReference type="ARBA" id="ARBA00022695"/>
    </source>
</evidence>
<keyword evidence="5 11" id="KW-0808">Transferase</keyword>
<comment type="caution">
    <text evidence="14">The sequence shown here is derived from an EMBL/GenBank/DDBJ whole genome shotgun (WGS) entry which is preliminary data.</text>
</comment>
<feature type="binding site" evidence="11">
    <location>
        <position position="240"/>
    </location>
    <ligand>
        <name>a divalent metal cation</name>
        <dbReference type="ChEBI" id="CHEBI:60240"/>
    </ligand>
</feature>
<dbReference type="InterPro" id="IPR036571">
    <property type="entry name" value="MECDP_synthase_sf"/>
</dbReference>
<dbReference type="CDD" id="cd00554">
    <property type="entry name" value="MECDP_synthase"/>
    <property type="match status" value="1"/>
</dbReference>
<dbReference type="InterPro" id="IPR034683">
    <property type="entry name" value="IspD/TarI"/>
</dbReference>
<dbReference type="EC" id="4.6.1.12" evidence="11"/>
<comment type="function">
    <text evidence="11">Bifunctional enzyme that catalyzes the formation of 4-diphosphocytidyl-2-C-methyl-D-erythritol from CTP and 2-C-methyl-D-erythritol 4-phosphate (MEP) (IspD), and catalyzes the conversion of 4-diphosphocytidyl-2-C-methyl-D-erythritol 2-phosphate (CDP-ME2P) to 2-C-methyl-D-erythritol 2,4-cyclodiphosphate (ME-CPP) with a corresponding release of cytidine 5-monophosphate (CMP) (IspF).</text>
</comment>
<comment type="similarity">
    <text evidence="11">In the N-terminal section; belongs to the IspD/TarI cytidylyltransferase family. IspD subfamily.</text>
</comment>
<evidence type="ECO:0000256" key="8">
    <source>
        <dbReference type="ARBA" id="ARBA00023229"/>
    </source>
</evidence>
<dbReference type="Pfam" id="PF02542">
    <property type="entry name" value="YgbB"/>
    <property type="match status" value="1"/>
</dbReference>
<dbReference type="PANTHER" id="PTHR43181:SF1">
    <property type="entry name" value="2-C-METHYL-D-ERYTHRITOL 2,4-CYCLODIPHOSPHATE SYNTHASE, CHLOROPLASTIC"/>
    <property type="match status" value="1"/>
</dbReference>
<dbReference type="PANTHER" id="PTHR43181">
    <property type="entry name" value="2-C-METHYL-D-ERYTHRITOL 2,4-CYCLODIPHOSPHATE SYNTHASE, CHLOROPLASTIC"/>
    <property type="match status" value="1"/>
</dbReference>